<proteinExistence type="predicted"/>
<organism evidence="1 2">
    <name type="scientific">Strongyloides papillosus</name>
    <name type="common">Intestinal threadworm</name>
    <dbReference type="NCBI Taxonomy" id="174720"/>
    <lineage>
        <taxon>Eukaryota</taxon>
        <taxon>Metazoa</taxon>
        <taxon>Ecdysozoa</taxon>
        <taxon>Nematoda</taxon>
        <taxon>Chromadorea</taxon>
        <taxon>Rhabditida</taxon>
        <taxon>Tylenchina</taxon>
        <taxon>Panagrolaimomorpha</taxon>
        <taxon>Strongyloidoidea</taxon>
        <taxon>Strongyloididae</taxon>
        <taxon>Strongyloides</taxon>
    </lineage>
</organism>
<keyword evidence="1" id="KW-1185">Reference proteome</keyword>
<evidence type="ECO:0000313" key="2">
    <source>
        <dbReference type="WBParaSite" id="SPAL_0001118100.1"/>
    </source>
</evidence>
<reference evidence="2" key="1">
    <citation type="submission" date="2017-02" db="UniProtKB">
        <authorList>
            <consortium name="WormBaseParasite"/>
        </authorList>
    </citation>
    <scope>IDENTIFICATION</scope>
</reference>
<name>A0A0N5BZJ1_STREA</name>
<accession>A0A0N5BZJ1</accession>
<dbReference type="AlphaFoldDB" id="A0A0N5BZJ1"/>
<dbReference type="Proteomes" id="UP000046392">
    <property type="component" value="Unplaced"/>
</dbReference>
<evidence type="ECO:0000313" key="1">
    <source>
        <dbReference type="Proteomes" id="UP000046392"/>
    </source>
</evidence>
<dbReference type="WBParaSite" id="SPAL_0001118100.1">
    <property type="protein sequence ID" value="SPAL_0001118100.1"/>
    <property type="gene ID" value="SPAL_0001118100"/>
</dbReference>
<protein>
    <submittedName>
        <fullName evidence="2">CST complex subunit CTC1</fullName>
    </submittedName>
</protein>
<sequence>MSDYITSSATFLMKAIENNNTEVNKSVLLIKISDDVNNGFESTDNFSILKRTKIKEISEEFLQRFIKYGKVFVVVNEIRVNTRFDFILNQFHKEIEIMDYIVSENDLFIVNENLELLQTAICETSDSAYEPEDDEKDLGNVYSDLINISYDISVLVLEKSSYSKRKGSEEFTFNILVADYLGNNFTTFDKGLILTFNSTEFQPSNRQFYFEYPNVLLEELNIVSQCENDGQVNIVGIVAKVEDIVTHSNENIHVFTSRRIIFITNGEFTLPVYIYGELAYFQFQVGNLLGIRFGIIKPHLVCQNIITCNRTSYLMNVNKEQYCELFNKGMKLDLSSIIFPDLSLAPSISEVINTGKYLIHISDTPAVKVKMQKFYTIGKISNLGKLQKPSKSQNDYGPFLRITISDALVNMQHVTIFANKLSKIVLSLSGQLHKLMEDGIDINEHFKEILHKPMIFRLKIDNFISITNSGSEKPLANKLIDYVDFCSAEVYTEWCDRMLNDLMDLNKLNLNILLDNEVPQDH</sequence>